<reference evidence="1 2" key="1">
    <citation type="submission" date="2018-05" db="EMBL/GenBank/DDBJ databases">
        <title>Integrated omic analyses show evidence that a Ca. Accumulibacter phosphatis strain performs denitrification under micro-aerobic conditions.</title>
        <authorList>
            <person name="Camejo P.Y."/>
            <person name="Katherine M.D."/>
            <person name="Daniel N.R."/>
        </authorList>
    </citation>
    <scope>NUCLEOTIDE SEQUENCE [LARGE SCALE GENOMIC DNA]</scope>
    <source>
        <strain evidence="1">UW-LDO-IC</strain>
    </source>
</reference>
<dbReference type="EMBL" id="QPGA01000016">
    <property type="protein sequence ID" value="RDE50635.1"/>
    <property type="molecule type" value="Genomic_DNA"/>
</dbReference>
<dbReference type="AlphaFoldDB" id="A0A369XMJ5"/>
<name>A0A369XMJ5_9PROT</name>
<dbReference type="Proteomes" id="UP000253831">
    <property type="component" value="Unassembled WGS sequence"/>
</dbReference>
<accession>A0A369XMJ5</accession>
<organism evidence="1 2">
    <name type="scientific">Candidatus Accumulibacter meliphilus</name>
    <dbReference type="NCBI Taxonomy" id="2211374"/>
    <lineage>
        <taxon>Bacteria</taxon>
        <taxon>Pseudomonadati</taxon>
        <taxon>Pseudomonadota</taxon>
        <taxon>Betaproteobacteria</taxon>
        <taxon>Candidatus Accumulibacter</taxon>
    </lineage>
</organism>
<dbReference type="RefSeq" id="WP_332353410.1">
    <property type="nucleotide sequence ID" value="NZ_JAZKTZ010000002.1"/>
</dbReference>
<comment type="caution">
    <text evidence="1">The sequence shown here is derived from an EMBL/GenBank/DDBJ whole genome shotgun (WGS) entry which is preliminary data.</text>
</comment>
<evidence type="ECO:0000313" key="1">
    <source>
        <dbReference type="EMBL" id="RDE50635.1"/>
    </source>
</evidence>
<sequence length="61" mass="6950">MNLQTFDLNDITREPSDEQLDALMEAVATEARRQSQVAREQLLIRLRAEISAIERYSGKSA</sequence>
<protein>
    <submittedName>
        <fullName evidence="1">Uncharacterized protein</fullName>
    </submittedName>
</protein>
<evidence type="ECO:0000313" key="2">
    <source>
        <dbReference type="Proteomes" id="UP000253831"/>
    </source>
</evidence>
<proteinExistence type="predicted"/>
<gene>
    <name evidence="1" type="ORF">DVS81_09885</name>
</gene>